<name>A0A176YL90_9BRAD</name>
<keyword evidence="3" id="KW-1185">Reference proteome</keyword>
<feature type="transmembrane region" description="Helical" evidence="1">
    <location>
        <begin position="131"/>
        <end position="151"/>
    </location>
</feature>
<gene>
    <name evidence="2" type="ORF">AYJ54_16830</name>
</gene>
<keyword evidence="1" id="KW-1133">Transmembrane helix</keyword>
<accession>A0A176YL90</accession>
<evidence type="ECO:0000256" key="1">
    <source>
        <dbReference type="SAM" id="Phobius"/>
    </source>
</evidence>
<feature type="transmembrane region" description="Helical" evidence="1">
    <location>
        <begin position="12"/>
        <end position="32"/>
    </location>
</feature>
<evidence type="ECO:0000313" key="3">
    <source>
        <dbReference type="Proteomes" id="UP000076959"/>
    </source>
</evidence>
<dbReference type="AlphaFoldDB" id="A0A176YL90"/>
<protein>
    <recommendedName>
        <fullName evidence="4">DUF2269 domain-containing protein</fullName>
    </recommendedName>
</protein>
<keyword evidence="1" id="KW-0472">Membrane</keyword>
<evidence type="ECO:0000313" key="2">
    <source>
        <dbReference type="EMBL" id="OAF07767.1"/>
    </source>
</evidence>
<comment type="caution">
    <text evidence="2">The sequence shown here is derived from an EMBL/GenBank/DDBJ whole genome shotgun (WGS) entry which is preliminary data.</text>
</comment>
<evidence type="ECO:0008006" key="4">
    <source>
        <dbReference type="Google" id="ProtNLM"/>
    </source>
</evidence>
<reference evidence="2 3" key="1">
    <citation type="submission" date="2016-03" db="EMBL/GenBank/DDBJ databases">
        <title>Draft Genome Sequence of the Strain BR 10245 (Bradyrhizobium sp.) isolated from nodules of Centrolobium paraense.</title>
        <authorList>
            <person name="Simoes-Araujo J.L.Sr."/>
            <person name="Barauna A.C."/>
            <person name="Silva K."/>
            <person name="Zilli J.E."/>
        </authorList>
    </citation>
    <scope>NUCLEOTIDE SEQUENCE [LARGE SCALE GENOMIC DNA]</scope>
    <source>
        <strain evidence="2 3">BR 10245</strain>
    </source>
</reference>
<dbReference type="OrthoDB" id="8082651at2"/>
<sequence length="179" mass="19097">MTPGLRKFLLTLHVVASVGWMGAVAVFLALAVAGLLSSDSQIIRASYIAMDLTYRTVVVSLGLASLATGLVSSLGTDWGLFRYYWIIVKLLVTVPAIILMLVHVRPVSHLASVVSTIALPNSDLARPGFQLLMYVCAALFILLVATVLSTYKPRGKIRARRADVTSAGDNLGTTSSLGH</sequence>
<organism evidence="2 3">
    <name type="scientific">Bradyrhizobium centrolobii</name>
    <dbReference type="NCBI Taxonomy" id="1505087"/>
    <lineage>
        <taxon>Bacteria</taxon>
        <taxon>Pseudomonadati</taxon>
        <taxon>Pseudomonadota</taxon>
        <taxon>Alphaproteobacteria</taxon>
        <taxon>Hyphomicrobiales</taxon>
        <taxon>Nitrobacteraceae</taxon>
        <taxon>Bradyrhizobium</taxon>
    </lineage>
</organism>
<dbReference type="RefSeq" id="WP_063701948.1">
    <property type="nucleotide sequence ID" value="NZ_LUUB01000065.1"/>
</dbReference>
<dbReference type="EMBL" id="LUUB01000065">
    <property type="protein sequence ID" value="OAF07767.1"/>
    <property type="molecule type" value="Genomic_DNA"/>
</dbReference>
<dbReference type="STRING" id="1505087.AYJ54_16830"/>
<dbReference type="Proteomes" id="UP000076959">
    <property type="component" value="Unassembled WGS sequence"/>
</dbReference>
<feature type="transmembrane region" description="Helical" evidence="1">
    <location>
        <begin position="52"/>
        <end position="71"/>
    </location>
</feature>
<keyword evidence="1" id="KW-0812">Transmembrane</keyword>
<proteinExistence type="predicted"/>
<feature type="transmembrane region" description="Helical" evidence="1">
    <location>
        <begin position="83"/>
        <end position="104"/>
    </location>
</feature>